<reference evidence="2 3" key="1">
    <citation type="journal article" date="2013" name="Genome Biol.">
        <title>Genome of Acanthamoeba castellanii highlights extensive lateral gene transfer and early evolution of tyrosine kinase signaling.</title>
        <authorList>
            <person name="Clarke M."/>
            <person name="Lohan A.J."/>
            <person name="Liu B."/>
            <person name="Lagkouvardos I."/>
            <person name="Roy S."/>
            <person name="Zafar N."/>
            <person name="Bertelli C."/>
            <person name="Schilde C."/>
            <person name="Kianianmomeni A."/>
            <person name="Burglin T.R."/>
            <person name="Frech C."/>
            <person name="Turcotte B."/>
            <person name="Kopec K.O."/>
            <person name="Synnott J.M."/>
            <person name="Choo C."/>
            <person name="Paponov I."/>
            <person name="Finkler A."/>
            <person name="Soon Heng Tan C."/>
            <person name="Hutchins A.P."/>
            <person name="Weinmeier T."/>
            <person name="Rattei T."/>
            <person name="Chu J.S."/>
            <person name="Gimenez G."/>
            <person name="Irimia M."/>
            <person name="Rigden D.J."/>
            <person name="Fitzpatrick D.A."/>
            <person name="Lorenzo-Morales J."/>
            <person name="Bateman A."/>
            <person name="Chiu C.H."/>
            <person name="Tang P."/>
            <person name="Hegemann P."/>
            <person name="Fromm H."/>
            <person name="Raoult D."/>
            <person name="Greub G."/>
            <person name="Miranda-Saavedra D."/>
            <person name="Chen N."/>
            <person name="Nash P."/>
            <person name="Ginger M.L."/>
            <person name="Horn M."/>
            <person name="Schaap P."/>
            <person name="Caler L."/>
            <person name="Loftus B."/>
        </authorList>
    </citation>
    <scope>NUCLEOTIDE SEQUENCE [LARGE SCALE GENOMIC DNA]</scope>
    <source>
        <strain evidence="2 3">Neff</strain>
    </source>
</reference>
<gene>
    <name evidence="2" type="ORF">ACA1_337560</name>
</gene>
<evidence type="ECO:0000256" key="1">
    <source>
        <dbReference type="SAM" id="MobiDB-lite"/>
    </source>
</evidence>
<dbReference type="GeneID" id="14915305"/>
<feature type="region of interest" description="Disordered" evidence="1">
    <location>
        <begin position="472"/>
        <end position="506"/>
    </location>
</feature>
<feature type="compositionally biased region" description="Basic and acidic residues" evidence="1">
    <location>
        <begin position="347"/>
        <end position="356"/>
    </location>
</feature>
<feature type="compositionally biased region" description="Basic and acidic residues" evidence="1">
    <location>
        <begin position="472"/>
        <end position="481"/>
    </location>
</feature>
<sequence>MSGNQNAPAFFAANGDPHNFAVVEPNNWGDGDDIERLERILDIKCLLVSTTNEDPRFTDGLPRILTTAFGDDDDGDDAACTYVMLAYDEGSHFRPITYIGRGSFQLSELPWRRAHSRHAQPSRCAPACCARPADDIMSQHPAFDQFINNNASLNWNDDVHVEPELARDDGVVAQLAAAESFEHDEGVLVFNEEDQDNDPHAQEVVGIQLGEPQATITTAAPPPKPLRDRLADRLQPPPTPRKEPTPPRRRKPTTPPPSPPKPKPKPPTKKAVTKVVATPPPSPPKPAAPPKRKPAPPPPKPIPLAPSLKRKPNEFVPPAPLPDDCDLNEIIKKNPLSKSMELYKIANPDRVHDHKTALRRQSQGSPAAAEEQEEEQKGNPFGALVRKPDAVLSYPLQHHDSRINPISQSACEPIQCNDEEEEEEEEEEEAEEEEQPEEEEEEEPAPHVKRVVDPTLCTAGMLYGPSLADQLHDARQEVEAKEQEEEEEEEEAAEPEEQEEEEEPTNPIPALVTGVAALAAGNVTGAFAPKPTDATTMSKYKRRVNAHVRICMLERRGHWFNQKFNLTSDVDQMNAYANSMEKVGSVTRSLNTSHKLLIFSVSVIKYLNSLSPIKAELNNWLSNVMTNIGDYDAVLLKIWERFNDLRNSGQMNPYLKLAGMLVLGGGAYHMTCKMVKDRSQRISEHKHRQRNLRE</sequence>
<evidence type="ECO:0000313" key="3">
    <source>
        <dbReference type="Proteomes" id="UP000011083"/>
    </source>
</evidence>
<dbReference type="RefSeq" id="XP_004336714.1">
    <property type="nucleotide sequence ID" value="XM_004336666.1"/>
</dbReference>
<feature type="compositionally biased region" description="Acidic residues" evidence="1">
    <location>
        <begin position="482"/>
        <end position="504"/>
    </location>
</feature>
<keyword evidence="3" id="KW-1185">Reference proteome</keyword>
<proteinExistence type="predicted"/>
<feature type="region of interest" description="Disordered" evidence="1">
    <location>
        <begin position="209"/>
        <end position="449"/>
    </location>
</feature>
<feature type="compositionally biased region" description="Basic residues" evidence="1">
    <location>
        <begin position="262"/>
        <end position="272"/>
    </location>
</feature>
<organism evidence="2 3">
    <name type="scientific">Acanthamoeba castellanii (strain ATCC 30010 / Neff)</name>
    <dbReference type="NCBI Taxonomy" id="1257118"/>
    <lineage>
        <taxon>Eukaryota</taxon>
        <taxon>Amoebozoa</taxon>
        <taxon>Discosea</taxon>
        <taxon>Longamoebia</taxon>
        <taxon>Centramoebida</taxon>
        <taxon>Acanthamoebidae</taxon>
        <taxon>Acanthamoeba</taxon>
    </lineage>
</organism>
<dbReference type="AlphaFoldDB" id="L8GRE8"/>
<dbReference type="KEGG" id="acan:ACA1_337560"/>
<dbReference type="InterPro" id="IPR043910">
    <property type="entry name" value="DUF5767"/>
</dbReference>
<evidence type="ECO:0000313" key="2">
    <source>
        <dbReference type="EMBL" id="ELR14701.1"/>
    </source>
</evidence>
<dbReference type="Pfam" id="PF19071">
    <property type="entry name" value="DUF5767"/>
    <property type="match status" value="1"/>
</dbReference>
<dbReference type="PRINTS" id="PR01217">
    <property type="entry name" value="PRICHEXTENSN"/>
</dbReference>
<accession>L8GRE8</accession>
<feature type="compositionally biased region" description="Pro residues" evidence="1">
    <location>
        <begin position="278"/>
        <end position="304"/>
    </location>
</feature>
<dbReference type="Proteomes" id="UP000011083">
    <property type="component" value="Unassembled WGS sequence"/>
</dbReference>
<feature type="compositionally biased region" description="Acidic residues" evidence="1">
    <location>
        <begin position="417"/>
        <end position="443"/>
    </location>
</feature>
<protein>
    <submittedName>
        <fullName evidence="2">Uncharacterized protein</fullName>
    </submittedName>
</protein>
<dbReference type="VEuPathDB" id="AmoebaDB:ACA1_337560"/>
<name>L8GRE8_ACACF</name>
<dbReference type="EMBL" id="KB008045">
    <property type="protein sequence ID" value="ELR14701.1"/>
    <property type="molecule type" value="Genomic_DNA"/>
</dbReference>